<dbReference type="EMBL" id="JAPTSV010000011">
    <property type="protein sequence ID" value="KAJ1522946.1"/>
    <property type="molecule type" value="Genomic_DNA"/>
</dbReference>
<accession>A0AAV7XER5</accession>
<evidence type="ECO:0000313" key="3">
    <source>
        <dbReference type="Proteomes" id="UP001075354"/>
    </source>
</evidence>
<dbReference type="CDD" id="cd12097">
    <property type="entry name" value="DD_RI_PKA"/>
    <property type="match status" value="1"/>
</dbReference>
<gene>
    <name evidence="2" type="ORF">ONE63_002085</name>
</gene>
<evidence type="ECO:0000259" key="1">
    <source>
        <dbReference type="SMART" id="SM00394"/>
    </source>
</evidence>
<dbReference type="FunFam" id="1.20.890.10:FF:000013">
    <property type="entry name" value="cAMP-dependent protein kinase type I regulatory subunit"/>
    <property type="match status" value="1"/>
</dbReference>
<dbReference type="Pfam" id="PF02197">
    <property type="entry name" value="RIIa"/>
    <property type="match status" value="1"/>
</dbReference>
<dbReference type="AlphaFoldDB" id="A0AAV7XER5"/>
<dbReference type="InterPro" id="IPR003117">
    <property type="entry name" value="cAMP_dep_PK_reg_su_I/II_a/b"/>
</dbReference>
<keyword evidence="3" id="KW-1185">Reference proteome</keyword>
<reference evidence="2" key="1">
    <citation type="submission" date="2022-12" db="EMBL/GenBank/DDBJ databases">
        <title>Chromosome-level genome assembly of the bean flower thrips Megalurothrips usitatus.</title>
        <authorList>
            <person name="Ma L."/>
            <person name="Liu Q."/>
            <person name="Li H."/>
            <person name="Cai W."/>
        </authorList>
    </citation>
    <scope>NUCLEOTIDE SEQUENCE</scope>
    <source>
        <strain evidence="2">Cailab_2022a</strain>
    </source>
</reference>
<dbReference type="SMART" id="SM00394">
    <property type="entry name" value="RIIa"/>
    <property type="match status" value="1"/>
</dbReference>
<name>A0AAV7XER5_9NEOP</name>
<dbReference type="Proteomes" id="UP001075354">
    <property type="component" value="Chromosome 11"/>
</dbReference>
<protein>
    <recommendedName>
        <fullName evidence="1">RIIa domain-containing protein</fullName>
    </recommendedName>
</protein>
<evidence type="ECO:0000313" key="2">
    <source>
        <dbReference type="EMBL" id="KAJ1522946.1"/>
    </source>
</evidence>
<proteinExistence type="predicted"/>
<dbReference type="Gene3D" id="1.20.890.10">
    <property type="entry name" value="cAMP-dependent protein kinase regulatory subunit, dimerization-anchoring domain"/>
    <property type="match status" value="1"/>
</dbReference>
<comment type="caution">
    <text evidence="2">The sequence shown here is derived from an EMBL/GenBank/DDBJ whole genome shotgun (WGS) entry which is preliminary data.</text>
</comment>
<feature type="domain" description="RIIa" evidence="1">
    <location>
        <begin position="20"/>
        <end position="57"/>
    </location>
</feature>
<sequence>MATNLEEEQTRECEVYVQTHNIQQLLKDCIIQLCVTRPDNPISFLREYFQKLERVSFEVAG</sequence>
<dbReference type="SUPFAM" id="SSF47391">
    <property type="entry name" value="Dimerization-anchoring domain of cAMP-dependent PK regulatory subunit"/>
    <property type="match status" value="1"/>
</dbReference>
<organism evidence="2 3">
    <name type="scientific">Megalurothrips usitatus</name>
    <name type="common">bean blossom thrips</name>
    <dbReference type="NCBI Taxonomy" id="439358"/>
    <lineage>
        <taxon>Eukaryota</taxon>
        <taxon>Metazoa</taxon>
        <taxon>Ecdysozoa</taxon>
        <taxon>Arthropoda</taxon>
        <taxon>Hexapoda</taxon>
        <taxon>Insecta</taxon>
        <taxon>Pterygota</taxon>
        <taxon>Neoptera</taxon>
        <taxon>Paraneoptera</taxon>
        <taxon>Thysanoptera</taxon>
        <taxon>Terebrantia</taxon>
        <taxon>Thripoidea</taxon>
        <taxon>Thripidae</taxon>
        <taxon>Megalurothrips</taxon>
    </lineage>
</organism>